<organism evidence="1">
    <name type="scientific">Aegilops tauschii</name>
    <name type="common">Tausch's goatgrass</name>
    <name type="synonym">Aegilops squarrosa</name>
    <dbReference type="NCBI Taxonomy" id="37682"/>
    <lineage>
        <taxon>Eukaryota</taxon>
        <taxon>Viridiplantae</taxon>
        <taxon>Streptophyta</taxon>
        <taxon>Embryophyta</taxon>
        <taxon>Tracheophyta</taxon>
        <taxon>Spermatophyta</taxon>
        <taxon>Magnoliopsida</taxon>
        <taxon>Liliopsida</taxon>
        <taxon>Poales</taxon>
        <taxon>Poaceae</taxon>
        <taxon>BOP clade</taxon>
        <taxon>Pooideae</taxon>
        <taxon>Triticodae</taxon>
        <taxon>Triticeae</taxon>
        <taxon>Triticinae</taxon>
        <taxon>Aegilops</taxon>
    </lineage>
</organism>
<dbReference type="PANTHER" id="PTHR38926:SF49">
    <property type="entry name" value="F-BOX DOMAIN-CONTAINING PROTEIN"/>
    <property type="match status" value="1"/>
</dbReference>
<reference evidence="1" key="1">
    <citation type="submission" date="2015-06" db="UniProtKB">
        <authorList>
            <consortium name="EnsemblPlants"/>
        </authorList>
    </citation>
    <scope>IDENTIFICATION</scope>
</reference>
<dbReference type="EnsemblPlants" id="EMT25038">
    <property type="protein sequence ID" value="EMT25038"/>
    <property type="gene ID" value="F775_04373"/>
</dbReference>
<dbReference type="AlphaFoldDB" id="M8BTA5"/>
<dbReference type="SUPFAM" id="SSF52047">
    <property type="entry name" value="RNI-like"/>
    <property type="match status" value="1"/>
</dbReference>
<evidence type="ECO:0008006" key="2">
    <source>
        <dbReference type="Google" id="ProtNLM"/>
    </source>
</evidence>
<accession>M8BTA5</accession>
<sequence length="309" mass="35262">MACRSWRQAARQPELWRYVDMRGHSGLNRTAWLFAIPLSAGQCQWFFGDRYVDDDLLLYLAQQHNSKPFAEALKKLPLLEELALSNCNYRHAWRALEFCPQLKHYIHIKQSVHPGIYPHIGRPHSHNIEAFAIARLPNLLSLQLSGDNLDNDGLSAILNNCPHLESLDLHSYPNIRMDSSVLGSTTGRNCGVTLVLIINCCYFACVVDIRLREHDRIMDKGTRRAPSLKSLSLVVSRLNREPFAETLKKFPLLEELALSSCNDTYAWQLPEFCPQLKHYKHVNVKQFYGPGKFIDIGPPLPNMEAFAIA</sequence>
<protein>
    <recommendedName>
        <fullName evidence="2">F-box domain-containing protein</fullName>
    </recommendedName>
</protein>
<evidence type="ECO:0000313" key="1">
    <source>
        <dbReference type="EnsemblPlants" id="EMT25038"/>
    </source>
</evidence>
<dbReference type="InterPro" id="IPR032675">
    <property type="entry name" value="LRR_dom_sf"/>
</dbReference>
<name>M8BTA5_AEGTA</name>
<proteinExistence type="predicted"/>
<dbReference type="Gene3D" id="3.80.10.10">
    <property type="entry name" value="Ribonuclease Inhibitor"/>
    <property type="match status" value="1"/>
</dbReference>
<dbReference type="PANTHER" id="PTHR38926">
    <property type="entry name" value="F-BOX DOMAIN CONTAINING PROTEIN, EXPRESSED"/>
    <property type="match status" value="1"/>
</dbReference>